<keyword evidence="4" id="KW-1185">Reference proteome</keyword>
<evidence type="ECO:0000256" key="2">
    <source>
        <dbReference type="SAM" id="Phobius"/>
    </source>
</evidence>
<proteinExistence type="predicted"/>
<protein>
    <recommendedName>
        <fullName evidence="5">Mid2 domain-containing protein</fullName>
    </recommendedName>
</protein>
<keyword evidence="2" id="KW-0812">Transmembrane</keyword>
<evidence type="ECO:0000256" key="1">
    <source>
        <dbReference type="SAM" id="MobiDB-lite"/>
    </source>
</evidence>
<gene>
    <name evidence="3" type="ORF">PAC_08114</name>
</gene>
<keyword evidence="2" id="KW-0472">Membrane</keyword>
<feature type="region of interest" description="Disordered" evidence="1">
    <location>
        <begin position="121"/>
        <end position="158"/>
    </location>
</feature>
<dbReference type="EMBL" id="FJOG01000011">
    <property type="protein sequence ID" value="CZR58223.1"/>
    <property type="molecule type" value="Genomic_DNA"/>
</dbReference>
<evidence type="ECO:0000313" key="3">
    <source>
        <dbReference type="EMBL" id="CZR58223.1"/>
    </source>
</evidence>
<dbReference type="OrthoDB" id="3560016at2759"/>
<feature type="transmembrane region" description="Helical" evidence="2">
    <location>
        <begin position="165"/>
        <end position="186"/>
    </location>
</feature>
<organism evidence="3 4">
    <name type="scientific">Phialocephala subalpina</name>
    <dbReference type="NCBI Taxonomy" id="576137"/>
    <lineage>
        <taxon>Eukaryota</taxon>
        <taxon>Fungi</taxon>
        <taxon>Dikarya</taxon>
        <taxon>Ascomycota</taxon>
        <taxon>Pezizomycotina</taxon>
        <taxon>Leotiomycetes</taxon>
        <taxon>Helotiales</taxon>
        <taxon>Mollisiaceae</taxon>
        <taxon>Phialocephala</taxon>
        <taxon>Phialocephala fortinii species complex</taxon>
    </lineage>
</organism>
<evidence type="ECO:0000313" key="4">
    <source>
        <dbReference type="Proteomes" id="UP000184330"/>
    </source>
</evidence>
<keyword evidence="2" id="KW-1133">Transmembrane helix</keyword>
<evidence type="ECO:0008006" key="5">
    <source>
        <dbReference type="Google" id="ProtNLM"/>
    </source>
</evidence>
<dbReference type="Proteomes" id="UP000184330">
    <property type="component" value="Unassembled WGS sequence"/>
</dbReference>
<name>A0A1L7WZM7_9HELO</name>
<accession>A0A1L7WZM7</accession>
<reference evidence="3 4" key="1">
    <citation type="submission" date="2016-03" db="EMBL/GenBank/DDBJ databases">
        <authorList>
            <person name="Ploux O."/>
        </authorList>
    </citation>
    <scope>NUCLEOTIDE SEQUENCE [LARGE SCALE GENOMIC DNA]</scope>
    <source>
        <strain evidence="3 4">UAMH 11012</strain>
    </source>
</reference>
<sequence>MSDISSQGQNQFLNTPNNFSFNATTTFDWSSSGQTWLTGLFVDGISNTSEKLSLPLWSAQCSNHSTTNACTAWLSNGSATFGGPYADNLRLYNIYRFRLTYVAISNASETGKQQSSNFVMVDSANDTPSNTTSTASGSSASPTSSGTSATSPKPGSSSLTAGAKAGIGVGAAIGALLVLLGVFFLWRQHRRRRTQIGYSGAPTEDEAKNENKNTNVYERGELDGTVPTALPAQEMDASASVIQPKKRPISELGDISQTIEHHNETANSAVCGLKPPGDVDR</sequence>
<feature type="compositionally biased region" description="Low complexity" evidence="1">
    <location>
        <begin position="127"/>
        <end position="158"/>
    </location>
</feature>
<dbReference type="AlphaFoldDB" id="A0A1L7WZM7"/>